<name>A0A4S4FJS9_9MICO</name>
<dbReference type="PANTHER" id="PTHR43384:SF14">
    <property type="entry name" value="ESX-1 SECRETION-ASSOCIATED PROTEIN ESPI"/>
    <property type="match status" value="1"/>
</dbReference>
<dbReference type="PANTHER" id="PTHR43384">
    <property type="entry name" value="SEPTUM SITE-DETERMINING PROTEIN MIND HOMOLOG, CHLOROPLASTIC-RELATED"/>
    <property type="match status" value="1"/>
</dbReference>
<dbReference type="InterPro" id="IPR027417">
    <property type="entry name" value="P-loop_NTPase"/>
</dbReference>
<reference evidence="1 2" key="1">
    <citation type="submission" date="2019-04" db="EMBL/GenBank/DDBJ databases">
        <authorList>
            <person name="Jiang L."/>
        </authorList>
    </citation>
    <scope>NUCLEOTIDE SEQUENCE [LARGE SCALE GENOMIC DNA]</scope>
    <source>
        <strain evidence="1 2">YIM 131853</strain>
    </source>
</reference>
<keyword evidence="2" id="KW-1185">Reference proteome</keyword>
<dbReference type="SUPFAM" id="SSF52540">
    <property type="entry name" value="P-loop containing nucleoside triphosphate hydrolases"/>
    <property type="match status" value="1"/>
</dbReference>
<proteinExistence type="predicted"/>
<dbReference type="GO" id="GO:0051782">
    <property type="term" value="P:negative regulation of cell division"/>
    <property type="evidence" value="ECO:0007669"/>
    <property type="project" value="TreeGrafter"/>
</dbReference>
<evidence type="ECO:0000313" key="1">
    <source>
        <dbReference type="EMBL" id="THG30184.1"/>
    </source>
</evidence>
<accession>A0A4S4FJS9</accession>
<dbReference type="GO" id="GO:0005524">
    <property type="term" value="F:ATP binding"/>
    <property type="evidence" value="ECO:0007669"/>
    <property type="project" value="TreeGrafter"/>
</dbReference>
<dbReference type="Gene3D" id="3.40.50.300">
    <property type="entry name" value="P-loop containing nucleotide triphosphate hydrolases"/>
    <property type="match status" value="1"/>
</dbReference>
<dbReference type="GO" id="GO:0005829">
    <property type="term" value="C:cytosol"/>
    <property type="evidence" value="ECO:0007669"/>
    <property type="project" value="TreeGrafter"/>
</dbReference>
<dbReference type="GO" id="GO:0009898">
    <property type="term" value="C:cytoplasmic side of plasma membrane"/>
    <property type="evidence" value="ECO:0007669"/>
    <property type="project" value="TreeGrafter"/>
</dbReference>
<dbReference type="GO" id="GO:0016887">
    <property type="term" value="F:ATP hydrolysis activity"/>
    <property type="evidence" value="ECO:0007669"/>
    <property type="project" value="TreeGrafter"/>
</dbReference>
<dbReference type="InterPro" id="IPR050625">
    <property type="entry name" value="ParA/MinD_ATPase"/>
</dbReference>
<organism evidence="1 2">
    <name type="scientific">Naasia lichenicola</name>
    <dbReference type="NCBI Taxonomy" id="2565933"/>
    <lineage>
        <taxon>Bacteria</taxon>
        <taxon>Bacillati</taxon>
        <taxon>Actinomycetota</taxon>
        <taxon>Actinomycetes</taxon>
        <taxon>Micrococcales</taxon>
        <taxon>Microbacteriaceae</taxon>
        <taxon>Naasia</taxon>
    </lineage>
</organism>
<comment type="caution">
    <text evidence="1">The sequence shown here is derived from an EMBL/GenBank/DDBJ whole genome shotgun (WGS) entry which is preliminary data.</text>
</comment>
<sequence length="415" mass="44594">MGASHSRRAEGATLTSTAASVPKIEVQLAPDGSGWLELNGKREEIRAGDAANAPAAVLARVKEIARDQGSSVELTAQDDYGWQRLLVRPDGSVAPIGVLDDATSVGPHLEDLLRDRPPTPVMPATEGWRAAIRTITHGLVSPSPSRHEIERRQAIARVQRSFDGPRTVVVVNPKGGAHKTTASLLLAATFGIHRGGYTLAWDNNETRGTLGWRSLQSSHTKTAVDLLEALGPFVAGAGGRIGDLDAFVRGQGSSQFDVLASDENAAASSMIDSSAFFDLHQALGRFYRILVVDTGNNMRASNWQAAVEAADQLVIVSTIREDTAASAAWLIDALGERGQQDKVRSAVTVLTQPSKRNDPALEQRLREHFKRHTRSVLTTPFDPALVEGGVLRYESLQQSTRQAWLQVTASVADGL</sequence>
<protein>
    <submittedName>
        <fullName evidence="1">Cobalamin biosynthesis protein CobQ</fullName>
    </submittedName>
</protein>
<dbReference type="AlphaFoldDB" id="A0A4S4FJS9"/>
<dbReference type="OrthoDB" id="4640801at2"/>
<dbReference type="EMBL" id="SSSM01000005">
    <property type="protein sequence ID" value="THG30184.1"/>
    <property type="molecule type" value="Genomic_DNA"/>
</dbReference>
<evidence type="ECO:0000313" key="2">
    <source>
        <dbReference type="Proteomes" id="UP000309133"/>
    </source>
</evidence>
<dbReference type="Proteomes" id="UP000309133">
    <property type="component" value="Unassembled WGS sequence"/>
</dbReference>
<gene>
    <name evidence="1" type="ORF">E6C64_11255</name>
</gene>